<feature type="non-terminal residue" evidence="2">
    <location>
        <position position="353"/>
    </location>
</feature>
<protein>
    <submittedName>
        <fullName evidence="2">HCP-like protein</fullName>
    </submittedName>
</protein>
<dbReference type="SUPFAM" id="SSF81901">
    <property type="entry name" value="HCP-like"/>
    <property type="match status" value="1"/>
</dbReference>
<comment type="similarity">
    <text evidence="1">Belongs to the sel-1 family.</text>
</comment>
<dbReference type="InterPro" id="IPR050767">
    <property type="entry name" value="Sel1_AlgK"/>
</dbReference>
<dbReference type="InterPro" id="IPR006597">
    <property type="entry name" value="Sel1-like"/>
</dbReference>
<evidence type="ECO:0000313" key="3">
    <source>
        <dbReference type="Proteomes" id="UP000234323"/>
    </source>
</evidence>
<dbReference type="AlphaFoldDB" id="A0A2I1HN96"/>
<dbReference type="SMART" id="SM00671">
    <property type="entry name" value="SEL1"/>
    <property type="match status" value="4"/>
</dbReference>
<keyword evidence="3" id="KW-1185">Reference proteome</keyword>
<name>A0A2I1HN96_9GLOM</name>
<feature type="non-terminal residue" evidence="2">
    <location>
        <position position="1"/>
    </location>
</feature>
<sequence>EIIDGTSVKYSNLYTECWGDEPNKRPNIQEIVSTLESLISYVEIDTSIDHINKKKETHSMEDEINPEFSKETIDLNNELILNDELNMSSNSNKEIRSSINEIIISKDESNIMTEYGNRMTSSQKYSPSNASASEQVNQVTKSSNDFIEFLNLDKIIAFVIEKHDKGTTFDQAQQLISKHISQINQATDQLIKWLLKNQDKTQYIWFLGLFYYYNIGVEENVSRAFELFSRSADDNYPIAQVYLAKCYYDGYGTKKDLNLAFDWYQKSAENGSVVGQFYLGNCYEFGIGIVENENKSFYWYNMAAENGNNNAKLYLAHCYRLGKGVEKDEVKAFKYYKRLAKQENADAQLQVGN</sequence>
<evidence type="ECO:0000256" key="1">
    <source>
        <dbReference type="ARBA" id="ARBA00038101"/>
    </source>
</evidence>
<dbReference type="PANTHER" id="PTHR11102:SF160">
    <property type="entry name" value="ERAD-ASSOCIATED E3 UBIQUITIN-PROTEIN LIGASE COMPONENT HRD3"/>
    <property type="match status" value="1"/>
</dbReference>
<dbReference type="VEuPathDB" id="FungiDB:RhiirA1_493042"/>
<dbReference type="EMBL" id="LLXI01004186">
    <property type="protein sequence ID" value="PKY60358.1"/>
    <property type="molecule type" value="Genomic_DNA"/>
</dbReference>
<dbReference type="Proteomes" id="UP000234323">
    <property type="component" value="Unassembled WGS sequence"/>
</dbReference>
<evidence type="ECO:0000313" key="2">
    <source>
        <dbReference type="EMBL" id="PKY60358.1"/>
    </source>
</evidence>
<dbReference type="Gene3D" id="1.25.40.10">
    <property type="entry name" value="Tetratricopeptide repeat domain"/>
    <property type="match status" value="1"/>
</dbReference>
<dbReference type="PANTHER" id="PTHR11102">
    <property type="entry name" value="SEL-1-LIKE PROTEIN"/>
    <property type="match status" value="1"/>
</dbReference>
<accession>A0A2I1HN96</accession>
<proteinExistence type="inferred from homology"/>
<reference evidence="2 3" key="1">
    <citation type="submission" date="2015-10" db="EMBL/GenBank/DDBJ databases">
        <title>Genome analyses suggest a sexual origin of heterokaryosis in a supposedly ancient asexual fungus.</title>
        <authorList>
            <person name="Ropars J."/>
            <person name="Sedzielewska K."/>
            <person name="Noel J."/>
            <person name="Charron P."/>
            <person name="Farinelli L."/>
            <person name="Marton T."/>
            <person name="Kruger M."/>
            <person name="Pelin A."/>
            <person name="Brachmann A."/>
            <person name="Corradi N."/>
        </authorList>
    </citation>
    <scope>NUCLEOTIDE SEQUENCE [LARGE SCALE GENOMIC DNA]</scope>
    <source>
        <strain evidence="2 3">A4</strain>
    </source>
</reference>
<dbReference type="InterPro" id="IPR011990">
    <property type="entry name" value="TPR-like_helical_dom_sf"/>
</dbReference>
<organism evidence="2 3">
    <name type="scientific">Rhizophagus irregularis</name>
    <dbReference type="NCBI Taxonomy" id="588596"/>
    <lineage>
        <taxon>Eukaryota</taxon>
        <taxon>Fungi</taxon>
        <taxon>Fungi incertae sedis</taxon>
        <taxon>Mucoromycota</taxon>
        <taxon>Glomeromycotina</taxon>
        <taxon>Glomeromycetes</taxon>
        <taxon>Glomerales</taxon>
        <taxon>Glomeraceae</taxon>
        <taxon>Rhizophagus</taxon>
    </lineage>
</organism>
<gene>
    <name evidence="2" type="ORF">RhiirA4_483970</name>
</gene>
<dbReference type="Pfam" id="PF08238">
    <property type="entry name" value="Sel1"/>
    <property type="match status" value="4"/>
</dbReference>
<comment type="caution">
    <text evidence="2">The sequence shown here is derived from an EMBL/GenBank/DDBJ whole genome shotgun (WGS) entry which is preliminary data.</text>
</comment>